<proteinExistence type="predicted"/>
<dbReference type="EMBL" id="MU005959">
    <property type="protein sequence ID" value="KAF2863896.1"/>
    <property type="molecule type" value="Genomic_DNA"/>
</dbReference>
<gene>
    <name evidence="1" type="ORF">K470DRAFT_261869</name>
</gene>
<keyword evidence="2" id="KW-1185">Reference proteome</keyword>
<reference evidence="1" key="1">
    <citation type="journal article" date="2020" name="Stud. Mycol.">
        <title>101 Dothideomycetes genomes: a test case for predicting lifestyles and emergence of pathogens.</title>
        <authorList>
            <person name="Haridas S."/>
            <person name="Albert R."/>
            <person name="Binder M."/>
            <person name="Bloem J."/>
            <person name="Labutti K."/>
            <person name="Salamov A."/>
            <person name="Andreopoulos B."/>
            <person name="Baker S."/>
            <person name="Barry K."/>
            <person name="Bills G."/>
            <person name="Bluhm B."/>
            <person name="Cannon C."/>
            <person name="Castanera R."/>
            <person name="Culley D."/>
            <person name="Daum C."/>
            <person name="Ezra D."/>
            <person name="Gonzalez J."/>
            <person name="Henrissat B."/>
            <person name="Kuo A."/>
            <person name="Liang C."/>
            <person name="Lipzen A."/>
            <person name="Lutzoni F."/>
            <person name="Magnuson J."/>
            <person name="Mondo S."/>
            <person name="Nolan M."/>
            <person name="Ohm R."/>
            <person name="Pangilinan J."/>
            <person name="Park H.-J."/>
            <person name="Ramirez L."/>
            <person name="Alfaro M."/>
            <person name="Sun H."/>
            <person name="Tritt A."/>
            <person name="Yoshinaga Y."/>
            <person name="Zwiers L.-H."/>
            <person name="Turgeon B."/>
            <person name="Goodwin S."/>
            <person name="Spatafora J."/>
            <person name="Crous P."/>
            <person name="Grigoriev I."/>
        </authorList>
    </citation>
    <scope>NUCLEOTIDE SEQUENCE</scope>
    <source>
        <strain evidence="1">CBS 480.64</strain>
    </source>
</reference>
<protein>
    <submittedName>
        <fullName evidence="1">Uncharacterized protein</fullName>
    </submittedName>
</protein>
<evidence type="ECO:0000313" key="2">
    <source>
        <dbReference type="Proteomes" id="UP000799421"/>
    </source>
</evidence>
<sequence>MVQMWPLTLATFYSSKGRLSGRIKTQVPLRFKAVEFRKMLYSDEIEVIGGWSQRLESLNRELLEAWEAVLGFDTMKRKNKLHLLCHMPMFVRKARTEYWFKHTIPRRGE</sequence>
<dbReference type="Proteomes" id="UP000799421">
    <property type="component" value="Unassembled WGS sequence"/>
</dbReference>
<organism evidence="1 2">
    <name type="scientific">Piedraia hortae CBS 480.64</name>
    <dbReference type="NCBI Taxonomy" id="1314780"/>
    <lineage>
        <taxon>Eukaryota</taxon>
        <taxon>Fungi</taxon>
        <taxon>Dikarya</taxon>
        <taxon>Ascomycota</taxon>
        <taxon>Pezizomycotina</taxon>
        <taxon>Dothideomycetes</taxon>
        <taxon>Dothideomycetidae</taxon>
        <taxon>Capnodiales</taxon>
        <taxon>Piedraiaceae</taxon>
        <taxon>Piedraia</taxon>
    </lineage>
</organism>
<dbReference type="AlphaFoldDB" id="A0A6A7C8J7"/>
<name>A0A6A7C8J7_9PEZI</name>
<dbReference type="OrthoDB" id="2506088at2759"/>
<evidence type="ECO:0000313" key="1">
    <source>
        <dbReference type="EMBL" id="KAF2863896.1"/>
    </source>
</evidence>
<accession>A0A6A7C8J7</accession>